<evidence type="ECO:0000256" key="2">
    <source>
        <dbReference type="ARBA" id="ARBA00023157"/>
    </source>
</evidence>
<accession>A0A2P6MUC3</accession>
<name>A0A2P6MUC3_9EUKA</name>
<dbReference type="OrthoDB" id="5947047at2759"/>
<dbReference type="InterPro" id="IPR006558">
    <property type="entry name" value="LamG-like"/>
</dbReference>
<dbReference type="Gene3D" id="2.60.120.200">
    <property type="match status" value="1"/>
</dbReference>
<dbReference type="Pfam" id="PF13385">
    <property type="entry name" value="Laminin_G_3"/>
    <property type="match status" value="1"/>
</dbReference>
<dbReference type="AlphaFoldDB" id="A0A2P6MUC3"/>
<organism evidence="4 5">
    <name type="scientific">Planoprotostelium fungivorum</name>
    <dbReference type="NCBI Taxonomy" id="1890364"/>
    <lineage>
        <taxon>Eukaryota</taxon>
        <taxon>Amoebozoa</taxon>
        <taxon>Evosea</taxon>
        <taxon>Variosea</taxon>
        <taxon>Cavosteliida</taxon>
        <taxon>Cavosteliaceae</taxon>
        <taxon>Planoprotostelium</taxon>
    </lineage>
</organism>
<protein>
    <recommendedName>
        <fullName evidence="3">LamG-like jellyroll fold domain-containing protein</fullName>
    </recommendedName>
</protein>
<keyword evidence="2" id="KW-1015">Disulfide bond</keyword>
<evidence type="ECO:0000259" key="3">
    <source>
        <dbReference type="SMART" id="SM00560"/>
    </source>
</evidence>
<dbReference type="SUPFAM" id="SSF49899">
    <property type="entry name" value="Concanavalin A-like lectins/glucanases"/>
    <property type="match status" value="1"/>
</dbReference>
<keyword evidence="1" id="KW-0732">Signal</keyword>
<dbReference type="InParanoid" id="A0A2P6MUC3"/>
<proteinExistence type="predicted"/>
<keyword evidence="5" id="KW-1185">Reference proteome</keyword>
<evidence type="ECO:0000313" key="4">
    <source>
        <dbReference type="EMBL" id="PRP75321.1"/>
    </source>
</evidence>
<evidence type="ECO:0000256" key="1">
    <source>
        <dbReference type="ARBA" id="ARBA00022729"/>
    </source>
</evidence>
<dbReference type="EMBL" id="MDYQ01000395">
    <property type="protein sequence ID" value="PRP75321.1"/>
    <property type="molecule type" value="Genomic_DNA"/>
</dbReference>
<dbReference type="InterPro" id="IPR013320">
    <property type="entry name" value="ConA-like_dom_sf"/>
</dbReference>
<feature type="domain" description="LamG-like jellyroll fold" evidence="3">
    <location>
        <begin position="242"/>
        <end position="368"/>
    </location>
</feature>
<sequence>MYGSIDGSQTEATVYIVGTAHVSRIYIFLAGGRSTKVHSGRCFARISPLMRLVTRLRNISSPRLPHVMIPRMGQLYPEVSKLTGRGSAEADVTPSSLKQPSEDIIPNDTYLRATHKDNDHHPLTITMKHAFTLLFLALTTAAHADSVAASASATNVVIPSSPVEPPIYFTPAANYLQKQCGLPWLYWSFDNTKDKRCTDDSGHGRHGTFNTNASIVTGKLRRGCDWKSNSLFFITLPQFTLEQFTVATWLRLDSKQGENIIASTKGWYDGWELSLDGKTNVITFQSSRRDSVQWKPDSLPLETWFHLAITVSPNRVELYLNGVSSGPKAIVQIVRSGSSLSVGRKLRADPFRGALDEFLIFDRLLDKEEIMDALSKFRSGTLVTKTNWSKQTNSYEWGARWELDTKQLTAVRMDRLKHWWIF</sequence>
<evidence type="ECO:0000313" key="5">
    <source>
        <dbReference type="Proteomes" id="UP000241769"/>
    </source>
</evidence>
<gene>
    <name evidence="4" type="ORF">PROFUN_05632</name>
</gene>
<dbReference type="Proteomes" id="UP000241769">
    <property type="component" value="Unassembled WGS sequence"/>
</dbReference>
<dbReference type="SMART" id="SM00560">
    <property type="entry name" value="LamGL"/>
    <property type="match status" value="1"/>
</dbReference>
<comment type="caution">
    <text evidence="4">The sequence shown here is derived from an EMBL/GenBank/DDBJ whole genome shotgun (WGS) entry which is preliminary data.</text>
</comment>
<reference evidence="4 5" key="1">
    <citation type="journal article" date="2018" name="Genome Biol. Evol.">
        <title>Multiple Roots of Fruiting Body Formation in Amoebozoa.</title>
        <authorList>
            <person name="Hillmann F."/>
            <person name="Forbes G."/>
            <person name="Novohradska S."/>
            <person name="Ferling I."/>
            <person name="Riege K."/>
            <person name="Groth M."/>
            <person name="Westermann M."/>
            <person name="Marz M."/>
            <person name="Spaller T."/>
            <person name="Winckler T."/>
            <person name="Schaap P."/>
            <person name="Glockner G."/>
        </authorList>
    </citation>
    <scope>NUCLEOTIDE SEQUENCE [LARGE SCALE GENOMIC DNA]</scope>
    <source>
        <strain evidence="4 5">Jena</strain>
    </source>
</reference>